<dbReference type="EMBL" id="PYGJ01000008">
    <property type="protein sequence ID" value="PSL18858.1"/>
    <property type="molecule type" value="Genomic_DNA"/>
</dbReference>
<accession>A0A2P8FAZ3</accession>
<evidence type="ECO:0000313" key="6">
    <source>
        <dbReference type="Proteomes" id="UP000240418"/>
    </source>
</evidence>
<proteinExistence type="predicted"/>
<dbReference type="SMART" id="SM00418">
    <property type="entry name" value="HTH_ARSR"/>
    <property type="match status" value="1"/>
</dbReference>
<dbReference type="InterPro" id="IPR051081">
    <property type="entry name" value="HTH_MetalResp_TranReg"/>
</dbReference>
<dbReference type="PRINTS" id="PR00778">
    <property type="entry name" value="HTHARSR"/>
</dbReference>
<keyword evidence="6" id="KW-1185">Reference proteome</keyword>
<dbReference type="AlphaFoldDB" id="A0A2P8FAZ3"/>
<dbReference type="PROSITE" id="PS50987">
    <property type="entry name" value="HTH_ARSR_2"/>
    <property type="match status" value="1"/>
</dbReference>
<protein>
    <submittedName>
        <fullName evidence="5">ArsR family transcriptional regulator</fullName>
    </submittedName>
</protein>
<reference evidence="5 6" key="1">
    <citation type="submission" date="2018-03" db="EMBL/GenBank/DDBJ databases">
        <title>Genomic Encyclopedia of Archaeal and Bacterial Type Strains, Phase II (KMG-II): from individual species to whole genera.</title>
        <authorList>
            <person name="Goeker M."/>
        </authorList>
    </citation>
    <scope>NUCLEOTIDE SEQUENCE [LARGE SCALE GENOMIC DNA]</scope>
    <source>
        <strain evidence="5 6">DSM 100673</strain>
    </source>
</reference>
<dbReference type="InterPro" id="IPR011991">
    <property type="entry name" value="ArsR-like_HTH"/>
</dbReference>
<keyword evidence="1" id="KW-0805">Transcription regulation</keyword>
<keyword evidence="3" id="KW-0804">Transcription</keyword>
<dbReference type="SUPFAM" id="SSF46785">
    <property type="entry name" value="Winged helix' DNA-binding domain"/>
    <property type="match status" value="1"/>
</dbReference>
<evidence type="ECO:0000256" key="2">
    <source>
        <dbReference type="ARBA" id="ARBA00023125"/>
    </source>
</evidence>
<dbReference type="PANTHER" id="PTHR33154:SF33">
    <property type="entry name" value="TRANSCRIPTIONAL REPRESSOR SDPR"/>
    <property type="match status" value="1"/>
</dbReference>
<evidence type="ECO:0000259" key="4">
    <source>
        <dbReference type="PROSITE" id="PS50987"/>
    </source>
</evidence>
<comment type="caution">
    <text evidence="5">The sequence shown here is derived from an EMBL/GenBank/DDBJ whole genome shotgun (WGS) entry which is preliminary data.</text>
</comment>
<dbReference type="GO" id="GO:0003700">
    <property type="term" value="F:DNA-binding transcription factor activity"/>
    <property type="evidence" value="ECO:0007669"/>
    <property type="project" value="InterPro"/>
</dbReference>
<evidence type="ECO:0000256" key="1">
    <source>
        <dbReference type="ARBA" id="ARBA00023015"/>
    </source>
</evidence>
<dbReference type="Proteomes" id="UP000240418">
    <property type="component" value="Unassembled WGS sequence"/>
</dbReference>
<evidence type="ECO:0000313" key="5">
    <source>
        <dbReference type="EMBL" id="PSL18858.1"/>
    </source>
</evidence>
<dbReference type="CDD" id="cd00090">
    <property type="entry name" value="HTH_ARSR"/>
    <property type="match status" value="1"/>
</dbReference>
<dbReference type="GO" id="GO:0003677">
    <property type="term" value="F:DNA binding"/>
    <property type="evidence" value="ECO:0007669"/>
    <property type="project" value="UniProtKB-KW"/>
</dbReference>
<dbReference type="Pfam" id="PF12840">
    <property type="entry name" value="HTH_20"/>
    <property type="match status" value="1"/>
</dbReference>
<dbReference type="PANTHER" id="PTHR33154">
    <property type="entry name" value="TRANSCRIPTIONAL REGULATOR, ARSR FAMILY"/>
    <property type="match status" value="1"/>
</dbReference>
<dbReference type="Gene3D" id="1.10.10.10">
    <property type="entry name" value="Winged helix-like DNA-binding domain superfamily/Winged helix DNA-binding domain"/>
    <property type="match status" value="1"/>
</dbReference>
<dbReference type="InterPro" id="IPR036388">
    <property type="entry name" value="WH-like_DNA-bd_sf"/>
</dbReference>
<name>A0A2P8FAZ3_9RHOB</name>
<sequence length="111" mass="12405">MTNRMLDTQDPCGAVLIALADPTRRRIFEVLVHKPRSVAAVAQTVPVSRPAVSQHLRQLSDAGLVTVTKEGTRNIYAARREGVEVLRRYLDGLWSDVLTAFAEHVELKEQK</sequence>
<organism evidence="5 6">
    <name type="scientific">Shimia abyssi</name>
    <dbReference type="NCBI Taxonomy" id="1662395"/>
    <lineage>
        <taxon>Bacteria</taxon>
        <taxon>Pseudomonadati</taxon>
        <taxon>Pseudomonadota</taxon>
        <taxon>Alphaproteobacteria</taxon>
        <taxon>Rhodobacterales</taxon>
        <taxon>Roseobacteraceae</taxon>
    </lineage>
</organism>
<evidence type="ECO:0000256" key="3">
    <source>
        <dbReference type="ARBA" id="ARBA00023163"/>
    </source>
</evidence>
<dbReference type="InterPro" id="IPR001845">
    <property type="entry name" value="HTH_ArsR_DNA-bd_dom"/>
</dbReference>
<dbReference type="InterPro" id="IPR036390">
    <property type="entry name" value="WH_DNA-bd_sf"/>
</dbReference>
<gene>
    <name evidence="5" type="ORF">CLV88_10836</name>
</gene>
<keyword evidence="2" id="KW-0238">DNA-binding</keyword>
<dbReference type="NCBIfam" id="NF033788">
    <property type="entry name" value="HTH_metalloreg"/>
    <property type="match status" value="1"/>
</dbReference>
<feature type="domain" description="HTH arsR-type" evidence="4">
    <location>
        <begin position="6"/>
        <end position="109"/>
    </location>
</feature>